<dbReference type="GO" id="GO:0008270">
    <property type="term" value="F:zinc ion binding"/>
    <property type="evidence" value="ECO:0007669"/>
    <property type="project" value="UniProtKB-KW"/>
</dbReference>
<evidence type="ECO:0000313" key="3">
    <source>
        <dbReference type="EMBL" id="TXG91648.1"/>
    </source>
</evidence>
<name>A0A6P2CKY8_9NOCA</name>
<dbReference type="Proteomes" id="UP000471120">
    <property type="component" value="Unassembled WGS sequence"/>
</dbReference>
<evidence type="ECO:0000256" key="1">
    <source>
        <dbReference type="PROSITE-ProRule" id="PRU00325"/>
    </source>
</evidence>
<organism evidence="3 4">
    <name type="scientific">Rhodococcus rhodnii</name>
    <dbReference type="NCBI Taxonomy" id="38312"/>
    <lineage>
        <taxon>Bacteria</taxon>
        <taxon>Bacillati</taxon>
        <taxon>Actinomycetota</taxon>
        <taxon>Actinomycetes</taxon>
        <taxon>Mycobacteriales</taxon>
        <taxon>Nocardiaceae</taxon>
        <taxon>Rhodococcus</taxon>
    </lineage>
</organism>
<dbReference type="PANTHER" id="PTHR38133">
    <property type="entry name" value="SLR1429 PROTEIN"/>
    <property type="match status" value="1"/>
</dbReference>
<proteinExistence type="predicted"/>
<feature type="domain" description="SWIM-type" evidence="2">
    <location>
        <begin position="129"/>
        <end position="164"/>
    </location>
</feature>
<reference evidence="3 4" key="1">
    <citation type="submission" date="2018-07" db="EMBL/GenBank/DDBJ databases">
        <title>Genome sequence of Rhodococcus rhodnii ATCC 35071 from Rhodnius prolixus.</title>
        <authorList>
            <person name="Patel V."/>
            <person name="Vogel K.J."/>
        </authorList>
    </citation>
    <scope>NUCLEOTIDE SEQUENCE [LARGE SCALE GENOMIC DNA]</scope>
    <source>
        <strain evidence="3 4">ATCC 35071</strain>
    </source>
</reference>
<dbReference type="RefSeq" id="WP_010839815.1">
    <property type="nucleotide sequence ID" value="NZ_QRCM01000001.1"/>
</dbReference>
<dbReference type="PROSITE" id="PS50966">
    <property type="entry name" value="ZF_SWIM"/>
    <property type="match status" value="1"/>
</dbReference>
<accession>A0A6P2CKY8</accession>
<comment type="caution">
    <text evidence="3">The sequence shown here is derived from an EMBL/GenBank/DDBJ whole genome shotgun (WGS) entry which is preliminary data.</text>
</comment>
<keyword evidence="1" id="KW-0863">Zinc-finger</keyword>
<dbReference type="AlphaFoldDB" id="A0A6P2CKY8"/>
<keyword evidence="1" id="KW-0479">Metal-binding</keyword>
<protein>
    <recommendedName>
        <fullName evidence="2">SWIM-type domain-containing protein</fullName>
    </recommendedName>
</protein>
<dbReference type="InterPro" id="IPR007527">
    <property type="entry name" value="Znf_SWIM"/>
</dbReference>
<dbReference type="Pfam" id="PF04434">
    <property type="entry name" value="SWIM"/>
    <property type="match status" value="1"/>
</dbReference>
<evidence type="ECO:0000259" key="2">
    <source>
        <dbReference type="PROSITE" id="PS50966"/>
    </source>
</evidence>
<dbReference type="EMBL" id="QRCM01000001">
    <property type="protein sequence ID" value="TXG91648.1"/>
    <property type="molecule type" value="Genomic_DNA"/>
</dbReference>
<evidence type="ECO:0000313" key="4">
    <source>
        <dbReference type="Proteomes" id="UP000471120"/>
    </source>
</evidence>
<sequence length="257" mass="27762">MATKRFGRDFSQFGRTRPVEGGLATANRRGRFGHTMWGRAFVDALERLGDRGRMARGRAYARSGQVVSVGIDRGVVVGEVQGSQLDPFEAVVRLRPLDDDAVADVVARVRREPGSLAVLAGGTIPDSFAHLVMPSDAADFDFDCTCPDDGWPCKHAAALAYVAAERIDAEPLQLLELRGLRLDELIDAVDTSGAEADDAGDWFGADAVLPELPEPVARAAPDDLEPLLLRAALRTFCGDEREVDDVLTELGELYGEL</sequence>
<keyword evidence="1" id="KW-0862">Zinc</keyword>
<dbReference type="PANTHER" id="PTHR38133:SF1">
    <property type="entry name" value="SLR1429 PROTEIN"/>
    <property type="match status" value="1"/>
</dbReference>
<gene>
    <name evidence="3" type="ORF">DW322_17430</name>
</gene>